<accession>A0A8H4VW83</accession>
<dbReference type="PROSITE" id="PS00624">
    <property type="entry name" value="GMC_OXRED_2"/>
    <property type="match status" value="1"/>
</dbReference>
<dbReference type="EMBL" id="JAAMPI010001519">
    <property type="protein sequence ID" value="KAF4624911.1"/>
    <property type="molecule type" value="Genomic_DNA"/>
</dbReference>
<evidence type="ECO:0000313" key="4">
    <source>
        <dbReference type="EMBL" id="KAF4624911.1"/>
    </source>
</evidence>
<reference evidence="4 5" key="1">
    <citation type="submission" date="2020-03" db="EMBL/GenBank/DDBJ databases">
        <title>Draft Genome Sequence of Cudoniella acicularis.</title>
        <authorList>
            <person name="Buettner E."/>
            <person name="Kellner H."/>
        </authorList>
    </citation>
    <scope>NUCLEOTIDE SEQUENCE [LARGE SCALE GENOMIC DNA]</scope>
    <source>
        <strain evidence="4 5">DSM 108380</strain>
    </source>
</reference>
<dbReference type="OrthoDB" id="269227at2759"/>
<dbReference type="Gene3D" id="3.50.50.60">
    <property type="entry name" value="FAD/NAD(P)-binding domain"/>
    <property type="match status" value="1"/>
</dbReference>
<dbReference type="InterPro" id="IPR012132">
    <property type="entry name" value="GMC_OxRdtase"/>
</dbReference>
<dbReference type="GO" id="GO:0016614">
    <property type="term" value="F:oxidoreductase activity, acting on CH-OH group of donors"/>
    <property type="evidence" value="ECO:0007669"/>
    <property type="project" value="InterPro"/>
</dbReference>
<dbReference type="PANTHER" id="PTHR11552:SF123">
    <property type="entry name" value="GMC OXIDOREDUCTASE (AFU_ORTHOLOGUE AFUA_2G01770)-RELATED"/>
    <property type="match status" value="1"/>
</dbReference>
<comment type="similarity">
    <text evidence="1">Belongs to the GMC oxidoreductase family.</text>
</comment>
<keyword evidence="5" id="KW-1185">Reference proteome</keyword>
<gene>
    <name evidence="4" type="ORF">G7Y89_g13261</name>
</gene>
<name>A0A8H4VW83_9HELO</name>
<dbReference type="AlphaFoldDB" id="A0A8H4VW83"/>
<keyword evidence="2" id="KW-1133">Transmembrane helix</keyword>
<proteinExistence type="inferred from homology"/>
<keyword evidence="2" id="KW-0812">Transmembrane</keyword>
<dbReference type="Proteomes" id="UP000566819">
    <property type="component" value="Unassembled WGS sequence"/>
</dbReference>
<dbReference type="InterPro" id="IPR000172">
    <property type="entry name" value="GMC_OxRdtase_N"/>
</dbReference>
<dbReference type="SUPFAM" id="SSF51905">
    <property type="entry name" value="FAD/NAD(P)-binding domain"/>
    <property type="match status" value="1"/>
</dbReference>
<dbReference type="Pfam" id="PF00732">
    <property type="entry name" value="GMC_oxred_N"/>
    <property type="match status" value="1"/>
</dbReference>
<feature type="domain" description="Glucose-methanol-choline oxidoreductase N-terminal" evidence="3">
    <location>
        <begin position="133"/>
        <end position="147"/>
    </location>
</feature>
<dbReference type="Gene3D" id="3.30.560.10">
    <property type="entry name" value="Glucose Oxidase, domain 3"/>
    <property type="match status" value="1"/>
</dbReference>
<sequence length="422" mass="46328">MFPYFRRSEHFHDANGNATQHGFDGPIFTAPIDREHPLRLPVRKAFLDVGFNNNADADDGYPIGIAAWIENWHNAVRQPAGVAYDLSSVQVMAGCQAHRVFLSDTTEGKTATGVELIDGRQFRATKEVIISCGALRTPQVLILSGIGPTDVTSSLKITQHVNSPSVGQHLHDHCSLVQFWKLKNPELGIAMGAPDFFSNYPKFLEGMPVNWIITGTVPTAELQTGLLIDVESIDGENQHPQIKVPQAHTEFTVACSLLGMPRPGYELSTDGTHISSGVVNLLPISRGTVKLAASNPQDDPLIDPNHFATNTDKCIIRAGVRRMMQVMETPAMKNFIDGEAVPAGGVPLTSTSSDEEIDDRVRQFANTWYHPAGMAAMGKVVDSELRVMVFKGCVLLMQVLCLLPFLLISKHVFTLWRNKLQI</sequence>
<dbReference type="SUPFAM" id="SSF54373">
    <property type="entry name" value="FAD-linked reductases, C-terminal domain"/>
    <property type="match status" value="1"/>
</dbReference>
<dbReference type="PANTHER" id="PTHR11552">
    <property type="entry name" value="GLUCOSE-METHANOL-CHOLINE GMC OXIDOREDUCTASE"/>
    <property type="match status" value="1"/>
</dbReference>
<dbReference type="GO" id="GO:0050660">
    <property type="term" value="F:flavin adenine dinucleotide binding"/>
    <property type="evidence" value="ECO:0007669"/>
    <property type="project" value="InterPro"/>
</dbReference>
<feature type="transmembrane region" description="Helical" evidence="2">
    <location>
        <begin position="388"/>
        <end position="408"/>
    </location>
</feature>
<dbReference type="PIRSF" id="PIRSF000137">
    <property type="entry name" value="Alcohol_oxidase"/>
    <property type="match status" value="1"/>
</dbReference>
<comment type="caution">
    <text evidence="4">The sequence shown here is derived from an EMBL/GenBank/DDBJ whole genome shotgun (WGS) entry which is preliminary data.</text>
</comment>
<keyword evidence="2" id="KW-0472">Membrane</keyword>
<protein>
    <recommendedName>
        <fullName evidence="3">Glucose-methanol-choline oxidoreductase N-terminal domain-containing protein</fullName>
    </recommendedName>
</protein>
<organism evidence="4 5">
    <name type="scientific">Cudoniella acicularis</name>
    <dbReference type="NCBI Taxonomy" id="354080"/>
    <lineage>
        <taxon>Eukaryota</taxon>
        <taxon>Fungi</taxon>
        <taxon>Dikarya</taxon>
        <taxon>Ascomycota</taxon>
        <taxon>Pezizomycotina</taxon>
        <taxon>Leotiomycetes</taxon>
        <taxon>Helotiales</taxon>
        <taxon>Tricladiaceae</taxon>
        <taxon>Cudoniella</taxon>
    </lineage>
</organism>
<dbReference type="InterPro" id="IPR036188">
    <property type="entry name" value="FAD/NAD-bd_sf"/>
</dbReference>
<dbReference type="Pfam" id="PF05199">
    <property type="entry name" value="GMC_oxred_C"/>
    <property type="match status" value="1"/>
</dbReference>
<evidence type="ECO:0000256" key="1">
    <source>
        <dbReference type="ARBA" id="ARBA00010790"/>
    </source>
</evidence>
<evidence type="ECO:0000313" key="5">
    <source>
        <dbReference type="Proteomes" id="UP000566819"/>
    </source>
</evidence>
<evidence type="ECO:0000256" key="2">
    <source>
        <dbReference type="SAM" id="Phobius"/>
    </source>
</evidence>
<dbReference type="InterPro" id="IPR007867">
    <property type="entry name" value="GMC_OxRtase_C"/>
</dbReference>
<evidence type="ECO:0000259" key="3">
    <source>
        <dbReference type="PROSITE" id="PS00624"/>
    </source>
</evidence>